<organism evidence="2 3">
    <name type="scientific">Mytilus coruscus</name>
    <name type="common">Sea mussel</name>
    <dbReference type="NCBI Taxonomy" id="42192"/>
    <lineage>
        <taxon>Eukaryota</taxon>
        <taxon>Metazoa</taxon>
        <taxon>Spiralia</taxon>
        <taxon>Lophotrochozoa</taxon>
        <taxon>Mollusca</taxon>
        <taxon>Bivalvia</taxon>
        <taxon>Autobranchia</taxon>
        <taxon>Pteriomorphia</taxon>
        <taxon>Mytilida</taxon>
        <taxon>Mytiloidea</taxon>
        <taxon>Mytilidae</taxon>
        <taxon>Mytilinae</taxon>
        <taxon>Mytilus</taxon>
    </lineage>
</organism>
<dbReference type="InterPro" id="IPR016197">
    <property type="entry name" value="Chromo-like_dom_sf"/>
</dbReference>
<dbReference type="Proteomes" id="UP000507470">
    <property type="component" value="Unassembled WGS sequence"/>
</dbReference>
<accession>A0A6J8AL33</accession>
<dbReference type="Gene3D" id="2.40.50.40">
    <property type="match status" value="1"/>
</dbReference>
<feature type="domain" description="Chromo" evidence="1">
    <location>
        <begin position="133"/>
        <end position="183"/>
    </location>
</feature>
<dbReference type="SUPFAM" id="SSF54160">
    <property type="entry name" value="Chromo domain-like"/>
    <property type="match status" value="1"/>
</dbReference>
<name>A0A6J8AL33_MYTCO</name>
<gene>
    <name evidence="2" type="ORF">MCOR_7901</name>
</gene>
<sequence length="192" mass="22728">MKTTAVSNFPKPYNVHDHLHFRLGQRVLVYNPKIRKGKSAKLHIKWTGPYYISDLGPNHTYGLHHCNTHKRLTSLIHANRLKPYEDPVDRDEFFPTTQDDFNQDDNVNRSQDDNVYMTQNHNSQTQLTQNDDEYGIVQDILAFSRHQGRKVYKIEWKNFAKTTWEPAHNVPQFLVREFHVKKNSILKNEEET</sequence>
<proteinExistence type="predicted"/>
<dbReference type="SMART" id="SM00298">
    <property type="entry name" value="CHROMO"/>
    <property type="match status" value="1"/>
</dbReference>
<protein>
    <recommendedName>
        <fullName evidence="1">Chromo domain-containing protein</fullName>
    </recommendedName>
</protein>
<reference evidence="2 3" key="1">
    <citation type="submission" date="2020-06" db="EMBL/GenBank/DDBJ databases">
        <authorList>
            <person name="Li R."/>
            <person name="Bekaert M."/>
        </authorList>
    </citation>
    <scope>NUCLEOTIDE SEQUENCE [LARGE SCALE GENOMIC DNA]</scope>
    <source>
        <strain evidence="3">wild</strain>
    </source>
</reference>
<dbReference type="OrthoDB" id="10030726at2759"/>
<evidence type="ECO:0000313" key="3">
    <source>
        <dbReference type="Proteomes" id="UP000507470"/>
    </source>
</evidence>
<dbReference type="InterPro" id="IPR000953">
    <property type="entry name" value="Chromo/chromo_shadow_dom"/>
</dbReference>
<dbReference type="AlphaFoldDB" id="A0A6J8AL33"/>
<evidence type="ECO:0000259" key="1">
    <source>
        <dbReference type="SMART" id="SM00298"/>
    </source>
</evidence>
<evidence type="ECO:0000313" key="2">
    <source>
        <dbReference type="EMBL" id="CAC5368313.1"/>
    </source>
</evidence>
<keyword evidence="3" id="KW-1185">Reference proteome</keyword>
<dbReference type="EMBL" id="CACVKT020001464">
    <property type="protein sequence ID" value="CAC5368313.1"/>
    <property type="molecule type" value="Genomic_DNA"/>
</dbReference>